<proteinExistence type="inferred from homology"/>
<dbReference type="FunFam" id="3.40.50.720:FF:000084">
    <property type="entry name" value="Short-chain dehydrogenase reductase"/>
    <property type="match status" value="1"/>
</dbReference>
<dbReference type="PANTHER" id="PTHR48107:SF7">
    <property type="entry name" value="RE15974P"/>
    <property type="match status" value="1"/>
</dbReference>
<dbReference type="InterPro" id="IPR002347">
    <property type="entry name" value="SDR_fam"/>
</dbReference>
<dbReference type="RefSeq" id="WP_092864045.1">
    <property type="nucleotide sequence ID" value="NZ_FOQH01000011.1"/>
</dbReference>
<gene>
    <name evidence="3" type="ORF">SAMN05216258_11199</name>
</gene>
<evidence type="ECO:0000256" key="2">
    <source>
        <dbReference type="ARBA" id="ARBA00023002"/>
    </source>
</evidence>
<evidence type="ECO:0000256" key="1">
    <source>
        <dbReference type="ARBA" id="ARBA00006484"/>
    </source>
</evidence>
<reference evidence="3 4" key="1">
    <citation type="submission" date="2016-10" db="EMBL/GenBank/DDBJ databases">
        <authorList>
            <person name="de Groot N.N."/>
        </authorList>
    </citation>
    <scope>NUCLEOTIDE SEQUENCE [LARGE SCALE GENOMIC DNA]</scope>
    <source>
        <strain evidence="3 4">CGMCC 1.11030</strain>
    </source>
</reference>
<dbReference type="GO" id="GO:0016614">
    <property type="term" value="F:oxidoreductase activity, acting on CH-OH group of donors"/>
    <property type="evidence" value="ECO:0007669"/>
    <property type="project" value="UniProtKB-ARBA"/>
</dbReference>
<dbReference type="EMBL" id="FOQH01000011">
    <property type="protein sequence ID" value="SFI96150.1"/>
    <property type="molecule type" value="Genomic_DNA"/>
</dbReference>
<protein>
    <submittedName>
        <fullName evidence="3">NAD(P)-dependent dehydrogenase, short-chain alcohol dehydrogenase family</fullName>
    </submittedName>
</protein>
<dbReference type="InterPro" id="IPR020904">
    <property type="entry name" value="Sc_DH/Rdtase_CS"/>
</dbReference>
<dbReference type="PRINTS" id="PR00080">
    <property type="entry name" value="SDRFAMILY"/>
</dbReference>
<dbReference type="CDD" id="cd05233">
    <property type="entry name" value="SDR_c"/>
    <property type="match status" value="1"/>
</dbReference>
<name>A0A1I3MHB0_9RHOB</name>
<keyword evidence="4" id="KW-1185">Reference proteome</keyword>
<dbReference type="STRING" id="1114924.SAMN05216258_11199"/>
<dbReference type="PANTHER" id="PTHR48107">
    <property type="entry name" value="NADPH-DEPENDENT ALDEHYDE REDUCTASE-LIKE PROTEIN, CHLOROPLASTIC-RELATED"/>
    <property type="match status" value="1"/>
</dbReference>
<evidence type="ECO:0000313" key="4">
    <source>
        <dbReference type="Proteomes" id="UP000199377"/>
    </source>
</evidence>
<dbReference type="InterPro" id="IPR036291">
    <property type="entry name" value="NAD(P)-bd_dom_sf"/>
</dbReference>
<dbReference type="OrthoDB" id="20590at2"/>
<sequence length="246" mass="24792">MHVLITGGSRGIGAATARLCAARGWDVSVNYVANAEAAAAVVAEVEAAGARAVALQADMGEIDAAETLFDAAEAALGPVTGFVNNAGIVAKASMLADMEPARVKRMIDVNVTGAILALRAAARRMPTDRGGPGGAIVNISSAAARLGSPATYVDYAASKGAIDTLTLGMAQELAKGGVRVNCVRPGIVETDIHLDSHGFDRAAQAGPSLPMGRAGRANEIAEAIVWLLSDAASYTSGALLDVAGAR</sequence>
<organism evidence="3 4">
    <name type="scientific">Albimonas pacifica</name>
    <dbReference type="NCBI Taxonomy" id="1114924"/>
    <lineage>
        <taxon>Bacteria</taxon>
        <taxon>Pseudomonadati</taxon>
        <taxon>Pseudomonadota</taxon>
        <taxon>Alphaproteobacteria</taxon>
        <taxon>Rhodobacterales</taxon>
        <taxon>Paracoccaceae</taxon>
        <taxon>Albimonas</taxon>
    </lineage>
</organism>
<comment type="similarity">
    <text evidence="1">Belongs to the short-chain dehydrogenases/reductases (SDR) family.</text>
</comment>
<evidence type="ECO:0000313" key="3">
    <source>
        <dbReference type="EMBL" id="SFI96150.1"/>
    </source>
</evidence>
<dbReference type="Proteomes" id="UP000199377">
    <property type="component" value="Unassembled WGS sequence"/>
</dbReference>
<accession>A0A1I3MHB0</accession>
<dbReference type="PRINTS" id="PR00081">
    <property type="entry name" value="GDHRDH"/>
</dbReference>
<dbReference type="Gene3D" id="3.40.50.720">
    <property type="entry name" value="NAD(P)-binding Rossmann-like Domain"/>
    <property type="match status" value="1"/>
</dbReference>
<dbReference type="PROSITE" id="PS00061">
    <property type="entry name" value="ADH_SHORT"/>
    <property type="match status" value="1"/>
</dbReference>
<dbReference type="AlphaFoldDB" id="A0A1I3MHB0"/>
<dbReference type="SUPFAM" id="SSF51735">
    <property type="entry name" value="NAD(P)-binding Rossmann-fold domains"/>
    <property type="match status" value="1"/>
</dbReference>
<dbReference type="Pfam" id="PF13561">
    <property type="entry name" value="adh_short_C2"/>
    <property type="match status" value="1"/>
</dbReference>
<keyword evidence="2" id="KW-0560">Oxidoreductase</keyword>